<dbReference type="GO" id="GO:0003700">
    <property type="term" value="F:DNA-binding transcription factor activity"/>
    <property type="evidence" value="ECO:0007669"/>
    <property type="project" value="InterPro"/>
</dbReference>
<reference evidence="5 6" key="1">
    <citation type="submission" date="2016-11" db="EMBL/GenBank/DDBJ databases">
        <authorList>
            <person name="Jaros S."/>
            <person name="Januszkiewicz K."/>
            <person name="Wedrychowicz H."/>
        </authorList>
    </citation>
    <scope>NUCLEOTIDE SEQUENCE [LARGE SCALE GENOMIC DNA]</scope>
    <source>
        <strain evidence="5 6">DSM 19436</strain>
    </source>
</reference>
<dbReference type="SUPFAM" id="SSF48008">
    <property type="entry name" value="GntR ligand-binding domain-like"/>
    <property type="match status" value="1"/>
</dbReference>
<keyword evidence="1" id="KW-0805">Transcription regulation</keyword>
<evidence type="ECO:0000256" key="1">
    <source>
        <dbReference type="ARBA" id="ARBA00023015"/>
    </source>
</evidence>
<feature type="domain" description="GntR C-terminal" evidence="4">
    <location>
        <begin position="100"/>
        <end position="222"/>
    </location>
</feature>
<evidence type="ECO:0000256" key="2">
    <source>
        <dbReference type="ARBA" id="ARBA00023125"/>
    </source>
</evidence>
<keyword evidence="6" id="KW-1185">Reference proteome</keyword>
<protein>
    <submittedName>
        <fullName evidence="5">DNA-binding transcriptional regulator, FadR family</fullName>
    </submittedName>
</protein>
<dbReference type="InterPro" id="IPR036390">
    <property type="entry name" value="WH_DNA-bd_sf"/>
</dbReference>
<organism evidence="5 6">
    <name type="scientific">Kaistia soli DSM 19436</name>
    <dbReference type="NCBI Taxonomy" id="1122133"/>
    <lineage>
        <taxon>Bacteria</taxon>
        <taxon>Pseudomonadati</taxon>
        <taxon>Pseudomonadota</taxon>
        <taxon>Alphaproteobacteria</taxon>
        <taxon>Hyphomicrobiales</taxon>
        <taxon>Kaistiaceae</taxon>
        <taxon>Kaistia</taxon>
    </lineage>
</organism>
<gene>
    <name evidence="5" type="ORF">SAMN02745157_3861</name>
</gene>
<keyword evidence="3" id="KW-0804">Transcription</keyword>
<dbReference type="GO" id="GO:0003677">
    <property type="term" value="F:DNA binding"/>
    <property type="evidence" value="ECO:0007669"/>
    <property type="project" value="UniProtKB-KW"/>
</dbReference>
<evidence type="ECO:0000259" key="4">
    <source>
        <dbReference type="SMART" id="SM00895"/>
    </source>
</evidence>
<dbReference type="Pfam" id="PF00392">
    <property type="entry name" value="GntR"/>
    <property type="match status" value="1"/>
</dbReference>
<keyword evidence="2 5" id="KW-0238">DNA-binding</keyword>
<dbReference type="PANTHER" id="PTHR43537:SF5">
    <property type="entry name" value="UXU OPERON TRANSCRIPTIONAL REGULATOR"/>
    <property type="match status" value="1"/>
</dbReference>
<dbReference type="InterPro" id="IPR036388">
    <property type="entry name" value="WH-like_DNA-bd_sf"/>
</dbReference>
<dbReference type="EMBL" id="FQUP01000004">
    <property type="protein sequence ID" value="SHG26682.1"/>
    <property type="molecule type" value="Genomic_DNA"/>
</dbReference>
<accession>A0A1M5IEJ2</accession>
<evidence type="ECO:0000256" key="3">
    <source>
        <dbReference type="ARBA" id="ARBA00023163"/>
    </source>
</evidence>
<dbReference type="Proteomes" id="UP000184485">
    <property type="component" value="Unassembled WGS sequence"/>
</dbReference>
<dbReference type="SMART" id="SM00895">
    <property type="entry name" value="FCD"/>
    <property type="match status" value="1"/>
</dbReference>
<evidence type="ECO:0000313" key="5">
    <source>
        <dbReference type="EMBL" id="SHG26682.1"/>
    </source>
</evidence>
<evidence type="ECO:0000313" key="6">
    <source>
        <dbReference type="Proteomes" id="UP000184485"/>
    </source>
</evidence>
<name>A0A1M5IEJ2_9HYPH</name>
<dbReference type="InterPro" id="IPR008920">
    <property type="entry name" value="TF_FadR/GntR_C"/>
</dbReference>
<dbReference type="AlphaFoldDB" id="A0A1M5IEJ2"/>
<dbReference type="PANTHER" id="PTHR43537">
    <property type="entry name" value="TRANSCRIPTIONAL REGULATOR, GNTR FAMILY"/>
    <property type="match status" value="1"/>
</dbReference>
<proteinExistence type="predicted"/>
<dbReference type="STRING" id="1122133.SAMN02745157_3861"/>
<dbReference type="SUPFAM" id="SSF46785">
    <property type="entry name" value="Winged helix' DNA-binding domain"/>
    <property type="match status" value="1"/>
</dbReference>
<sequence length="237" mass="26968">MPMKVQLRTLPTQVAGVLIQRIATDAYPDGLVPSELQISVEFSVSRAVAREALKILSSLDMVDIAQGRRVTLRPIAEWDYLSPLLIEWLPKAQVRELLHELRDARLILEPAIAAEAAVRVTGDDLARLSAVLDAMPRNENDPDDYLRLDLEFHMEICRATRNRILDRFMYSSRWWQLASRRVSNQAPDALPIATQQHRAVFDALAARDPRRAEDAMRVHLEANLIGIMMVDEVPNFR</sequence>
<dbReference type="Gene3D" id="1.20.120.530">
    <property type="entry name" value="GntR ligand-binding domain-like"/>
    <property type="match status" value="1"/>
</dbReference>
<dbReference type="Gene3D" id="1.10.10.10">
    <property type="entry name" value="Winged helix-like DNA-binding domain superfamily/Winged helix DNA-binding domain"/>
    <property type="match status" value="1"/>
</dbReference>
<dbReference type="InterPro" id="IPR000524">
    <property type="entry name" value="Tscrpt_reg_HTH_GntR"/>
</dbReference>
<dbReference type="Pfam" id="PF07729">
    <property type="entry name" value="FCD"/>
    <property type="match status" value="1"/>
</dbReference>
<dbReference type="InterPro" id="IPR011711">
    <property type="entry name" value="GntR_C"/>
</dbReference>